<dbReference type="InterPro" id="IPR015424">
    <property type="entry name" value="PyrdxlP-dep_Trfase"/>
</dbReference>
<dbReference type="InterPro" id="IPR015421">
    <property type="entry name" value="PyrdxlP-dep_Trfase_major"/>
</dbReference>
<dbReference type="Pfam" id="PF00266">
    <property type="entry name" value="Aminotran_5"/>
    <property type="match status" value="1"/>
</dbReference>
<dbReference type="FunFam" id="3.90.1150.10:FF:000007">
    <property type="entry name" value="Glycine dehydrogenase (decarboxylating), mitochondrial"/>
    <property type="match status" value="1"/>
</dbReference>
<dbReference type="PANTHER" id="PTHR11773">
    <property type="entry name" value="GLYCINE DEHYDROGENASE, DECARBOXYLATING"/>
    <property type="match status" value="1"/>
</dbReference>
<comment type="similarity">
    <text evidence="2">Belongs to the GcvP family.</text>
</comment>
<dbReference type="HAMAP" id="MF_00711">
    <property type="entry name" value="GcvP"/>
    <property type="match status" value="1"/>
</dbReference>
<dbReference type="InterPro" id="IPR000192">
    <property type="entry name" value="Aminotrans_V_dom"/>
</dbReference>
<evidence type="ECO:0000259" key="8">
    <source>
        <dbReference type="Pfam" id="PF02347"/>
    </source>
</evidence>
<organism evidence="10">
    <name type="scientific">hydrothermal vent metagenome</name>
    <dbReference type="NCBI Taxonomy" id="652676"/>
    <lineage>
        <taxon>unclassified sequences</taxon>
        <taxon>metagenomes</taxon>
        <taxon>ecological metagenomes</taxon>
    </lineage>
</organism>
<dbReference type="AlphaFoldDB" id="A0A160VHG5"/>
<dbReference type="EMBL" id="FAXC01000388">
    <property type="protein sequence ID" value="CUV10256.1"/>
    <property type="molecule type" value="Genomic_DNA"/>
</dbReference>
<reference evidence="10" key="1">
    <citation type="submission" date="2015-10" db="EMBL/GenBank/DDBJ databases">
        <authorList>
            <person name="Gilbert D.G."/>
        </authorList>
    </citation>
    <scope>NUCLEOTIDE SEQUENCE</scope>
</reference>
<dbReference type="InterPro" id="IPR015422">
    <property type="entry name" value="PyrdxlP-dep_Trfase_small"/>
</dbReference>
<dbReference type="SUPFAM" id="SSF53383">
    <property type="entry name" value="PLP-dependent transferases"/>
    <property type="match status" value="2"/>
</dbReference>
<dbReference type="FunFam" id="3.40.640.10:FF:000005">
    <property type="entry name" value="Glycine dehydrogenase (decarboxylating), mitochondrial"/>
    <property type="match status" value="1"/>
</dbReference>
<feature type="domain" description="Glycine dehydrogenase C-terminal" evidence="9">
    <location>
        <begin position="764"/>
        <end position="885"/>
    </location>
</feature>
<evidence type="ECO:0000259" key="9">
    <source>
        <dbReference type="Pfam" id="PF21478"/>
    </source>
</evidence>
<dbReference type="GO" id="GO:0004375">
    <property type="term" value="F:glycine dehydrogenase (decarboxylating) activity"/>
    <property type="evidence" value="ECO:0007669"/>
    <property type="project" value="UniProtKB-EC"/>
</dbReference>
<dbReference type="FunFam" id="3.40.640.10:FF:000007">
    <property type="entry name" value="glycine dehydrogenase (Decarboxylating), mitochondrial"/>
    <property type="match status" value="1"/>
</dbReference>
<dbReference type="InterPro" id="IPR049315">
    <property type="entry name" value="GDC-P_N"/>
</dbReference>
<accession>A0A160VHG5</accession>
<proteinExistence type="inferred from homology"/>
<feature type="domain" description="Aminotransferase class V" evidence="7">
    <location>
        <begin position="566"/>
        <end position="694"/>
    </location>
</feature>
<evidence type="ECO:0000256" key="5">
    <source>
        <dbReference type="ARBA" id="ARBA00023002"/>
    </source>
</evidence>
<dbReference type="NCBIfam" id="TIGR00461">
    <property type="entry name" value="gcvP"/>
    <property type="match status" value="1"/>
</dbReference>
<dbReference type="NCBIfam" id="NF003346">
    <property type="entry name" value="PRK04366.1"/>
    <property type="match status" value="1"/>
</dbReference>
<evidence type="ECO:0000256" key="1">
    <source>
        <dbReference type="ARBA" id="ARBA00001933"/>
    </source>
</evidence>
<sequence>MTTSDNQNQNTFTARHIGPSQADIAAMLEAIGQESLDALIKAVVPTAIRSSEPLTIGDSKTEKELLDELKTIADQNVLMKSYLGMGYHDCITPPVIQRNILENPGWYTQYTPYQAEISQGRLEALLNYQTVVCDLTALPIANASLLDEATAAAEAMTMTHRLSKGRDTFLVSKGCHPQVIAVVQTRAAPLGIDINLSDHTDFDFTEDVFGCLVQYPDTNGSIHNFRSLCTAAHEQSAYVIMAADIMSLALLTPPGELGADVAVGSAQRFGVPMGYGGPHAAYFAATEQFKRHIPGRLIGVSTDCHGQQAYRMALQTREQHIRRERATSNICTAQVLLAIMSGMYAVYHGPLGIRRIAEQIHQNTCDLATSLTTAGYKIHNDIFFDTIRVTGPDNIVDKARNSGINIRDFSDGTVGIALDETVTANDLKNLLTLFDTDHSTAADSVIPSELQRQSAFLTHPVFNRFQSETEMLRYIHRLETKDLSLNTSMIPLGSCTMKLNATTEMVGVTWPEFGGLHPFAPQDQAKGYKKIFDDLTAWLADITGLPGVSLQPNSGAQGEYTGLMVIRAFHESKGNTGRIICLIPESAHGTNPASAIMCGMKVVVVKCDDDGNIDLNDLKTKAEHHKKDLAALMITYPSTHGVFENSVQEICNIIHESGGQVYLDGANLNAMVGVSRTADIGVDVCHINLHKTFAIPHGGGGPGMGPICTAPHLTPFLPSHPVINSYDTDQAISAVSAAPWGSASVLLISWCYMALLGSAGMKTATTVAILNANYMAKLLEEYYPVLYRGENGLNAHEFIIDLRPIRKESGITDEDVAKRLMDYGFHAPTMSWPVPGTLMIEPTESESKTELDRFCTAMIAIKSEITAVATGAADPDNNVLKNAPHIARNIAADTWDHPYSRIAAAYPSEWLKDFKYWPPVGRIDNASGDRNLVCTCPSIKDYENLD</sequence>
<dbReference type="Gene3D" id="3.90.1150.10">
    <property type="entry name" value="Aspartate Aminotransferase, domain 1"/>
    <property type="match status" value="1"/>
</dbReference>
<dbReference type="InterPro" id="IPR049316">
    <property type="entry name" value="GDC-P_C"/>
</dbReference>
<dbReference type="Pfam" id="PF02347">
    <property type="entry name" value="GDC-P"/>
    <property type="match status" value="1"/>
</dbReference>
<dbReference type="Gene3D" id="3.40.640.10">
    <property type="entry name" value="Type I PLP-dependent aspartate aminotransferase-like (Major domain)"/>
    <property type="match status" value="2"/>
</dbReference>
<evidence type="ECO:0000313" key="10">
    <source>
        <dbReference type="EMBL" id="CUV10256.1"/>
    </source>
</evidence>
<evidence type="ECO:0000259" key="7">
    <source>
        <dbReference type="Pfam" id="PF00266"/>
    </source>
</evidence>
<dbReference type="Pfam" id="PF21478">
    <property type="entry name" value="GcvP2_C"/>
    <property type="match status" value="1"/>
</dbReference>
<dbReference type="InterPro" id="IPR003437">
    <property type="entry name" value="GcvP"/>
</dbReference>
<feature type="domain" description="Glycine cleavage system P-protein N-terminal" evidence="8">
    <location>
        <begin position="15"/>
        <end position="434"/>
    </location>
</feature>
<comment type="cofactor">
    <cofactor evidence="1">
        <name>pyridoxal 5'-phosphate</name>
        <dbReference type="ChEBI" id="CHEBI:597326"/>
    </cofactor>
</comment>
<evidence type="ECO:0000256" key="4">
    <source>
        <dbReference type="ARBA" id="ARBA00022898"/>
    </source>
</evidence>
<protein>
    <recommendedName>
        <fullName evidence="3">glycine dehydrogenase (aminomethyl-transferring)</fullName>
        <ecNumber evidence="3">1.4.4.2</ecNumber>
    </recommendedName>
</protein>
<dbReference type="GO" id="GO:0019464">
    <property type="term" value="P:glycine decarboxylation via glycine cleavage system"/>
    <property type="evidence" value="ECO:0007669"/>
    <property type="project" value="TreeGrafter"/>
</dbReference>
<dbReference type="GO" id="GO:0030170">
    <property type="term" value="F:pyridoxal phosphate binding"/>
    <property type="evidence" value="ECO:0007669"/>
    <property type="project" value="TreeGrafter"/>
</dbReference>
<evidence type="ECO:0000256" key="3">
    <source>
        <dbReference type="ARBA" id="ARBA00012134"/>
    </source>
</evidence>
<dbReference type="GO" id="GO:0005960">
    <property type="term" value="C:glycine cleavage complex"/>
    <property type="evidence" value="ECO:0007669"/>
    <property type="project" value="TreeGrafter"/>
</dbReference>
<dbReference type="PANTHER" id="PTHR11773:SF1">
    <property type="entry name" value="GLYCINE DEHYDROGENASE (DECARBOXYLATING), MITOCHONDRIAL"/>
    <property type="match status" value="1"/>
</dbReference>
<dbReference type="CDD" id="cd00613">
    <property type="entry name" value="GDC-P"/>
    <property type="match status" value="2"/>
</dbReference>
<name>A0A160VHG5_9ZZZZ</name>
<dbReference type="GO" id="GO:0016594">
    <property type="term" value="F:glycine binding"/>
    <property type="evidence" value="ECO:0007669"/>
    <property type="project" value="TreeGrafter"/>
</dbReference>
<keyword evidence="5 10" id="KW-0560">Oxidoreductase</keyword>
<comment type="catalytic activity">
    <reaction evidence="6">
        <text>N(6)-[(R)-lipoyl]-L-lysyl-[glycine-cleavage complex H protein] + glycine + H(+) = N(6)-[(R)-S(8)-aminomethyldihydrolipoyl]-L-lysyl-[glycine-cleavage complex H protein] + CO2</text>
        <dbReference type="Rhea" id="RHEA:24304"/>
        <dbReference type="Rhea" id="RHEA-COMP:10494"/>
        <dbReference type="Rhea" id="RHEA-COMP:10495"/>
        <dbReference type="ChEBI" id="CHEBI:15378"/>
        <dbReference type="ChEBI" id="CHEBI:16526"/>
        <dbReference type="ChEBI" id="CHEBI:57305"/>
        <dbReference type="ChEBI" id="CHEBI:83099"/>
        <dbReference type="ChEBI" id="CHEBI:83143"/>
        <dbReference type="EC" id="1.4.4.2"/>
    </reaction>
</comment>
<dbReference type="GO" id="GO:0005829">
    <property type="term" value="C:cytosol"/>
    <property type="evidence" value="ECO:0007669"/>
    <property type="project" value="TreeGrafter"/>
</dbReference>
<keyword evidence="4" id="KW-0663">Pyridoxal phosphate</keyword>
<dbReference type="InterPro" id="IPR020581">
    <property type="entry name" value="GDC_P"/>
</dbReference>
<dbReference type="EC" id="1.4.4.2" evidence="3"/>
<evidence type="ECO:0000256" key="6">
    <source>
        <dbReference type="ARBA" id="ARBA00049026"/>
    </source>
</evidence>
<gene>
    <name evidence="10" type="ORF">MGWOODY_Mmi1847</name>
</gene>
<evidence type="ECO:0000256" key="2">
    <source>
        <dbReference type="ARBA" id="ARBA00010756"/>
    </source>
</evidence>